<evidence type="ECO:0008006" key="3">
    <source>
        <dbReference type="Google" id="ProtNLM"/>
    </source>
</evidence>
<reference evidence="1 2" key="1">
    <citation type="submission" date="2024-06" db="EMBL/GenBank/DDBJ databases">
        <authorList>
            <person name="Steensen K."/>
            <person name="Seneca J."/>
            <person name="Bartlau N."/>
            <person name="Yu A.X."/>
            <person name="Polz M.F."/>
        </authorList>
    </citation>
    <scope>NUCLEOTIDE SEQUENCE [LARGE SCALE GENOMIC DNA]</scope>
    <source>
        <strain evidence="1 2">1F9</strain>
    </source>
</reference>
<gene>
    <name evidence="1" type="ORF">ACED57_04420</name>
</gene>
<dbReference type="EMBL" id="JBGOOL010000008">
    <property type="protein sequence ID" value="MEZ8052392.1"/>
    <property type="molecule type" value="Genomic_DNA"/>
</dbReference>
<sequence>MLLAKNYDEKLGGIPMGIKMLATRLGTNSRKITVSIKSLEEMGLIVFHQRRANIDSVTLPCFIEPTRTFVLKFTSLFRKGKTKPKENSEVSTRDNHTTPEQDYENLIIRIADKESMYDDIEENLDAQKPDYYLHGKEGFFWYQNKIYTLKVKLLSLVRQPEVEEVIKVHAYRVLL</sequence>
<protein>
    <recommendedName>
        <fullName evidence="3">MarR family transcriptional regulator</fullName>
    </recommendedName>
</protein>
<evidence type="ECO:0000313" key="2">
    <source>
        <dbReference type="Proteomes" id="UP001569175"/>
    </source>
</evidence>
<dbReference type="RefSeq" id="WP_371707268.1">
    <property type="nucleotide sequence ID" value="NZ_JBGOOL010000008.1"/>
</dbReference>
<evidence type="ECO:0000313" key="1">
    <source>
        <dbReference type="EMBL" id="MEZ8052392.1"/>
    </source>
</evidence>
<accession>A0ABV4KJ31</accession>
<comment type="caution">
    <text evidence="1">The sequence shown here is derived from an EMBL/GenBank/DDBJ whole genome shotgun (WGS) entry which is preliminary data.</text>
</comment>
<proteinExistence type="predicted"/>
<dbReference type="Proteomes" id="UP001569175">
    <property type="component" value="Unassembled WGS sequence"/>
</dbReference>
<keyword evidence="2" id="KW-1185">Reference proteome</keyword>
<name>A0ABV4KJ31_9VIBR</name>
<organism evidence="1 2">
    <name type="scientific">Vibrio atlanticus</name>
    <dbReference type="NCBI Taxonomy" id="693153"/>
    <lineage>
        <taxon>Bacteria</taxon>
        <taxon>Pseudomonadati</taxon>
        <taxon>Pseudomonadota</taxon>
        <taxon>Gammaproteobacteria</taxon>
        <taxon>Vibrionales</taxon>
        <taxon>Vibrionaceae</taxon>
        <taxon>Vibrio</taxon>
    </lineage>
</organism>